<name>A0A8J5RFQ2_ZIZPA</name>
<keyword evidence="2" id="KW-1185">Reference proteome</keyword>
<evidence type="ECO:0000313" key="2">
    <source>
        <dbReference type="Proteomes" id="UP000729402"/>
    </source>
</evidence>
<reference evidence="1" key="2">
    <citation type="submission" date="2021-02" db="EMBL/GenBank/DDBJ databases">
        <authorList>
            <person name="Kimball J.A."/>
            <person name="Haas M.W."/>
            <person name="Macchietto M."/>
            <person name="Kono T."/>
            <person name="Duquette J."/>
            <person name="Shao M."/>
        </authorList>
    </citation>
    <scope>NUCLEOTIDE SEQUENCE</scope>
    <source>
        <tissue evidence="1">Fresh leaf tissue</tissue>
    </source>
</reference>
<accession>A0A8J5RFQ2</accession>
<sequence>MKSKSKLDWEHKSKVAMKMHAFGLAMCTPQCCSAPPRAAGNGRRPPFPAWEEVGTGAKKMVGAAPWTRLRTHSGSTGGSA</sequence>
<gene>
    <name evidence="1" type="ORF">GUJ93_ZPchr0002g26373</name>
</gene>
<dbReference type="OrthoDB" id="6119954at2759"/>
<dbReference type="AlphaFoldDB" id="A0A8J5RFQ2"/>
<reference evidence="1" key="1">
    <citation type="journal article" date="2021" name="bioRxiv">
        <title>Whole Genome Assembly and Annotation of Northern Wild Rice, Zizania palustris L., Supports a Whole Genome Duplication in the Zizania Genus.</title>
        <authorList>
            <person name="Haas M."/>
            <person name="Kono T."/>
            <person name="Macchietto M."/>
            <person name="Millas R."/>
            <person name="McGilp L."/>
            <person name="Shao M."/>
            <person name="Duquette J."/>
            <person name="Hirsch C.N."/>
            <person name="Kimball J."/>
        </authorList>
    </citation>
    <scope>NUCLEOTIDE SEQUENCE</scope>
    <source>
        <tissue evidence="1">Fresh leaf tissue</tissue>
    </source>
</reference>
<dbReference type="EMBL" id="JAAALK010000287">
    <property type="protein sequence ID" value="KAG8058550.1"/>
    <property type="molecule type" value="Genomic_DNA"/>
</dbReference>
<comment type="caution">
    <text evidence="1">The sequence shown here is derived from an EMBL/GenBank/DDBJ whole genome shotgun (WGS) entry which is preliminary data.</text>
</comment>
<proteinExistence type="predicted"/>
<dbReference type="Proteomes" id="UP000729402">
    <property type="component" value="Unassembled WGS sequence"/>
</dbReference>
<evidence type="ECO:0000313" key="1">
    <source>
        <dbReference type="EMBL" id="KAG8058550.1"/>
    </source>
</evidence>
<protein>
    <submittedName>
        <fullName evidence="1">Uncharacterized protein</fullName>
    </submittedName>
</protein>
<organism evidence="1 2">
    <name type="scientific">Zizania palustris</name>
    <name type="common">Northern wild rice</name>
    <dbReference type="NCBI Taxonomy" id="103762"/>
    <lineage>
        <taxon>Eukaryota</taxon>
        <taxon>Viridiplantae</taxon>
        <taxon>Streptophyta</taxon>
        <taxon>Embryophyta</taxon>
        <taxon>Tracheophyta</taxon>
        <taxon>Spermatophyta</taxon>
        <taxon>Magnoliopsida</taxon>
        <taxon>Liliopsida</taxon>
        <taxon>Poales</taxon>
        <taxon>Poaceae</taxon>
        <taxon>BOP clade</taxon>
        <taxon>Oryzoideae</taxon>
        <taxon>Oryzeae</taxon>
        <taxon>Zizaniinae</taxon>
        <taxon>Zizania</taxon>
    </lineage>
</organism>